<sequence length="160" mass="17754">MIESATYVGTQKPEEKSVGSMVVITNFLFDVDGDVIMEIHQPDDELEAHMDVDADFVTLESMDIVHAAGELEWCMDVDADIVVLESMDIAQVAGELEWCMDVDADIVVHESMVISQVADELEWCMDVDADIVMHTTEVGSDTYVIMSHLVDLPKDKGDNN</sequence>
<evidence type="ECO:0000313" key="1">
    <source>
        <dbReference type="EMBL" id="KAG1890425.1"/>
    </source>
</evidence>
<comment type="caution">
    <text evidence="1">The sequence shown here is derived from an EMBL/GenBank/DDBJ whole genome shotgun (WGS) entry which is preliminary data.</text>
</comment>
<reference evidence="1" key="1">
    <citation type="journal article" date="2020" name="New Phytol.">
        <title>Comparative genomics reveals dynamic genome evolution in host specialist ectomycorrhizal fungi.</title>
        <authorList>
            <person name="Lofgren L.A."/>
            <person name="Nguyen N.H."/>
            <person name="Vilgalys R."/>
            <person name="Ruytinx J."/>
            <person name="Liao H.L."/>
            <person name="Branco S."/>
            <person name="Kuo A."/>
            <person name="LaButti K."/>
            <person name="Lipzen A."/>
            <person name="Andreopoulos W."/>
            <person name="Pangilinan J."/>
            <person name="Riley R."/>
            <person name="Hundley H."/>
            <person name="Na H."/>
            <person name="Barry K."/>
            <person name="Grigoriev I.V."/>
            <person name="Stajich J.E."/>
            <person name="Kennedy P.G."/>
        </authorList>
    </citation>
    <scope>NUCLEOTIDE SEQUENCE</scope>
    <source>
        <strain evidence="1">FC203</strain>
    </source>
</reference>
<dbReference type="Proteomes" id="UP001195769">
    <property type="component" value="Unassembled WGS sequence"/>
</dbReference>
<keyword evidence="2" id="KW-1185">Reference proteome</keyword>
<organism evidence="1 2">
    <name type="scientific">Suillus fuscotomentosus</name>
    <dbReference type="NCBI Taxonomy" id="1912939"/>
    <lineage>
        <taxon>Eukaryota</taxon>
        <taxon>Fungi</taxon>
        <taxon>Dikarya</taxon>
        <taxon>Basidiomycota</taxon>
        <taxon>Agaricomycotina</taxon>
        <taxon>Agaricomycetes</taxon>
        <taxon>Agaricomycetidae</taxon>
        <taxon>Boletales</taxon>
        <taxon>Suillineae</taxon>
        <taxon>Suillaceae</taxon>
        <taxon>Suillus</taxon>
    </lineage>
</organism>
<dbReference type="AlphaFoldDB" id="A0AAD4DQJ9"/>
<gene>
    <name evidence="1" type="ORF">F5891DRAFT_987120</name>
</gene>
<accession>A0AAD4DQJ9</accession>
<proteinExistence type="predicted"/>
<protein>
    <submittedName>
        <fullName evidence="1">Uncharacterized protein</fullName>
    </submittedName>
</protein>
<dbReference type="GeneID" id="64672160"/>
<name>A0AAD4DQJ9_9AGAM</name>
<evidence type="ECO:0000313" key="2">
    <source>
        <dbReference type="Proteomes" id="UP001195769"/>
    </source>
</evidence>
<dbReference type="EMBL" id="JABBWK010000145">
    <property type="protein sequence ID" value="KAG1890425.1"/>
    <property type="molecule type" value="Genomic_DNA"/>
</dbReference>
<dbReference type="RefSeq" id="XP_041217691.1">
    <property type="nucleotide sequence ID" value="XM_041377862.1"/>
</dbReference>